<dbReference type="RefSeq" id="WP_088594666.1">
    <property type="nucleotide sequence ID" value="NZ_CP022022.1"/>
</dbReference>
<keyword evidence="1" id="KW-0175">Coiled coil</keyword>
<evidence type="ECO:0000313" key="2">
    <source>
        <dbReference type="EMBL" id="ASF43764.1"/>
    </source>
</evidence>
<organism evidence="2 3">
    <name type="scientific">Capnocytophaga endodontalis</name>
    <dbReference type="NCBI Taxonomy" id="2708117"/>
    <lineage>
        <taxon>Bacteria</taxon>
        <taxon>Pseudomonadati</taxon>
        <taxon>Bacteroidota</taxon>
        <taxon>Flavobacteriia</taxon>
        <taxon>Flavobacteriales</taxon>
        <taxon>Flavobacteriaceae</taxon>
        <taxon>Capnocytophaga</taxon>
    </lineage>
</organism>
<evidence type="ECO:0000256" key="1">
    <source>
        <dbReference type="SAM" id="Coils"/>
    </source>
</evidence>
<dbReference type="AlphaFoldDB" id="A0A1Z4BR32"/>
<proteinExistence type="predicted"/>
<name>A0A1Z4BR32_9FLAO</name>
<feature type="coiled-coil region" evidence="1">
    <location>
        <begin position="506"/>
        <end position="536"/>
    </location>
</feature>
<evidence type="ECO:0000313" key="3">
    <source>
        <dbReference type="Proteomes" id="UP000197007"/>
    </source>
</evidence>
<dbReference type="KEGG" id="capn:CBG49_12125"/>
<accession>A0A1Z4BR32</accession>
<dbReference type="Proteomes" id="UP000197007">
    <property type="component" value="Chromosome"/>
</dbReference>
<sequence>MKKDTLSLQLPVALLSKSKVTMRALLEREVAQQESYIKETLKAIEIPFKSSLHPKIDRRKTVFSIKMKPYFSEDDFEKVQKAFPKGYVLPHYNFVGEEVTSRFVQIAIPNKTTHFVYLSEIFSSKQFKQSAMPLPIALGMNEKDLHLIDLTTEVHLAIQADDPTYQRKLQQLVLLSLLYKHSPETLKIVWIGKEDDCPPAMLQVMAPYAFSTATDTEEILQSLVDENQKRTENALSSPYIVVFINEADTLFEKHFLLLNALKDSQAQGIYLVGISEVFERKSITVKQLLDYRLLFSNLLWVHDNREVGYERTSLLLPFFEEEVFDNIIQFREGKIKIPPEELLSEKAETLQKQIAQILENRSNTLLERKTLKDLKKTLHTPLVMRSQLCSTDGAIILPLNIIRGYFSRLSQTKLFNEMLGRVMNNITYFAGETPKKLGSITHFEILKESKQILIDGEPLYTHTIGDSLVPFIVEDSYDILNPIAVTPEKTVCPLLDTLPNATYPQLSLIVKELRKIEQTSSNLEEKELLVQKLFNEVIFAWQLTPIALLSEIEILLSQVNFELINKKFLRSRQQSAVGS</sequence>
<reference evidence="3" key="1">
    <citation type="submission" date="2017-06" db="EMBL/GenBank/DDBJ databases">
        <title>Complete genome sequence of Capnocytophaga sp. KCOM 1579 (=ChDC OS43) isolated from a human refractory periapical abscess lesion.</title>
        <authorList>
            <person name="Kook J.-K."/>
            <person name="Park S.-N."/>
            <person name="Lim Y.K."/>
            <person name="Roh H."/>
        </authorList>
    </citation>
    <scope>NUCLEOTIDE SEQUENCE [LARGE SCALE GENOMIC DNA]</scope>
    <source>
        <strain evidence="3">ChDC OS43</strain>
    </source>
</reference>
<dbReference type="Gene3D" id="3.40.50.300">
    <property type="entry name" value="P-loop containing nucleotide triphosphate hydrolases"/>
    <property type="match status" value="1"/>
</dbReference>
<keyword evidence="3" id="KW-1185">Reference proteome</keyword>
<gene>
    <name evidence="2" type="ORF">CBG49_12125</name>
</gene>
<dbReference type="EMBL" id="CP022022">
    <property type="protein sequence ID" value="ASF43764.1"/>
    <property type="molecule type" value="Genomic_DNA"/>
</dbReference>
<dbReference type="InterPro" id="IPR027417">
    <property type="entry name" value="P-loop_NTPase"/>
</dbReference>
<feature type="coiled-coil region" evidence="1">
    <location>
        <begin position="340"/>
        <end position="367"/>
    </location>
</feature>
<protein>
    <submittedName>
        <fullName evidence="2">Uncharacterized protein</fullName>
    </submittedName>
</protein>